<evidence type="ECO:0000313" key="3">
    <source>
        <dbReference type="EMBL" id="SHN69302.1"/>
    </source>
</evidence>
<dbReference type="SUPFAM" id="SSF51182">
    <property type="entry name" value="RmlC-like cupins"/>
    <property type="match status" value="1"/>
</dbReference>
<dbReference type="EMBL" id="LT670849">
    <property type="protein sequence ID" value="SHN69302.1"/>
    <property type="molecule type" value="Genomic_DNA"/>
</dbReference>
<dbReference type="PANTHER" id="PTHR38599">
    <property type="entry name" value="CUPIN DOMAIN PROTEIN (AFU_ORTHOLOGUE AFUA_3G13620)"/>
    <property type="match status" value="1"/>
</dbReference>
<accession>A0A1M7TEW0</accession>
<dbReference type="AlphaFoldDB" id="A0A1M7TEW0"/>
<reference evidence="4" key="1">
    <citation type="submission" date="2016-11" db="EMBL/GenBank/DDBJ databases">
        <authorList>
            <person name="Varghese N."/>
            <person name="Submissions S."/>
        </authorList>
    </citation>
    <scope>NUCLEOTIDE SEQUENCE [LARGE SCALE GENOMIC DNA]</scope>
    <source>
        <strain evidence="4">GAS401</strain>
    </source>
</reference>
<dbReference type="InterPro" id="IPR011051">
    <property type="entry name" value="RmlC_Cupin_sf"/>
</dbReference>
<feature type="signal peptide" evidence="1">
    <location>
        <begin position="1"/>
        <end position="23"/>
    </location>
</feature>
<dbReference type="Pfam" id="PF07883">
    <property type="entry name" value="Cupin_2"/>
    <property type="match status" value="1"/>
</dbReference>
<dbReference type="Gene3D" id="2.60.120.10">
    <property type="entry name" value="Jelly Rolls"/>
    <property type="match status" value="1"/>
</dbReference>
<feature type="chain" id="PRO_5012207106" evidence="1">
    <location>
        <begin position="24"/>
        <end position="131"/>
    </location>
</feature>
<dbReference type="OrthoDB" id="8447070at2"/>
<dbReference type="Proteomes" id="UP000184096">
    <property type="component" value="Chromosome I"/>
</dbReference>
<name>A0A1M7TEW0_9BRAD</name>
<organism evidence="3 4">
    <name type="scientific">Bradyrhizobium erythrophlei</name>
    <dbReference type="NCBI Taxonomy" id="1437360"/>
    <lineage>
        <taxon>Bacteria</taxon>
        <taxon>Pseudomonadati</taxon>
        <taxon>Pseudomonadota</taxon>
        <taxon>Alphaproteobacteria</taxon>
        <taxon>Hyphomicrobiales</taxon>
        <taxon>Nitrobacteraceae</taxon>
        <taxon>Bradyrhizobium</taxon>
    </lineage>
</organism>
<dbReference type="RefSeq" id="WP_156898436.1">
    <property type="nucleotide sequence ID" value="NZ_LT670849.1"/>
</dbReference>
<gene>
    <name evidence="3" type="ORF">SAMN05444170_1529</name>
</gene>
<evidence type="ECO:0000259" key="2">
    <source>
        <dbReference type="Pfam" id="PF07883"/>
    </source>
</evidence>
<sequence length="131" mass="13898">MSRLAAACLVVLWSLLLAPSVFAQTAEPHRVVLKTADLTGTDKEIIIAVLEVPPGVTIARHTHPGEEATYVLEGAKLQMPDGKEIDRPAGQAGVNVRDVPHAGYKVVGDKALKILTVHIVDKGKPMTVPAP</sequence>
<evidence type="ECO:0000313" key="4">
    <source>
        <dbReference type="Proteomes" id="UP000184096"/>
    </source>
</evidence>
<protein>
    <submittedName>
        <fullName evidence="3">Cupin domain-containing protein</fullName>
    </submittedName>
</protein>
<dbReference type="InterPro" id="IPR014710">
    <property type="entry name" value="RmlC-like_jellyroll"/>
</dbReference>
<keyword evidence="4" id="KW-1185">Reference proteome</keyword>
<dbReference type="InterPro" id="IPR013096">
    <property type="entry name" value="Cupin_2"/>
</dbReference>
<keyword evidence="1" id="KW-0732">Signal</keyword>
<proteinExistence type="predicted"/>
<evidence type="ECO:0000256" key="1">
    <source>
        <dbReference type="SAM" id="SignalP"/>
    </source>
</evidence>
<dbReference type="PANTHER" id="PTHR38599:SF1">
    <property type="entry name" value="CUPIN DOMAIN PROTEIN (AFU_ORTHOLOGUE AFUA_3G13620)"/>
    <property type="match status" value="1"/>
</dbReference>
<feature type="domain" description="Cupin type-2" evidence="2">
    <location>
        <begin position="49"/>
        <end position="117"/>
    </location>
</feature>